<evidence type="ECO:0008006" key="3">
    <source>
        <dbReference type="Google" id="ProtNLM"/>
    </source>
</evidence>
<dbReference type="Proteomes" id="UP000193067">
    <property type="component" value="Unassembled WGS sequence"/>
</dbReference>
<evidence type="ECO:0000313" key="2">
    <source>
        <dbReference type="Proteomes" id="UP000193067"/>
    </source>
</evidence>
<dbReference type="AlphaFoldDB" id="A0A1Y2IBJ5"/>
<dbReference type="OrthoDB" id="2755170at2759"/>
<organism evidence="1 2">
    <name type="scientific">Trametes coccinea (strain BRFM310)</name>
    <name type="common">Pycnoporus coccineus</name>
    <dbReference type="NCBI Taxonomy" id="1353009"/>
    <lineage>
        <taxon>Eukaryota</taxon>
        <taxon>Fungi</taxon>
        <taxon>Dikarya</taxon>
        <taxon>Basidiomycota</taxon>
        <taxon>Agaricomycotina</taxon>
        <taxon>Agaricomycetes</taxon>
        <taxon>Polyporales</taxon>
        <taxon>Polyporaceae</taxon>
        <taxon>Trametes</taxon>
    </lineage>
</organism>
<dbReference type="InterPro" id="IPR036397">
    <property type="entry name" value="RNaseH_sf"/>
</dbReference>
<dbReference type="SUPFAM" id="SSF53098">
    <property type="entry name" value="Ribonuclease H-like"/>
    <property type="match status" value="1"/>
</dbReference>
<keyword evidence="2" id="KW-1185">Reference proteome</keyword>
<sequence length="328" mass="36740">MLLPLDKGGFGILDLKARNDAIDVNWLKEYLNYDERPTWALLADDIFARTVPTKCVPAEHELRINPFLQHWKPVRNRLPDELKALVDAAKKWGLRLEGRAIARSILRALPMWDHSQADRTKIHSLASKSAATACLKHTHKLRTVGDFERLAAEQFDPAHKSTGTCICDRCTYLRLDLGCERPQACYARAAEFLNALPKKWDPRGEHPEDYEEDLSRDALRVFGSEELPPEIFNRSVTEYGTISDALRIFTGPSEVCQTIPDMSVEQNDNFETVATDGSCYRNGERNAQAGAGVYFGVDDPRNVCARLPASLEQTNQTGEAVASLLAAK</sequence>
<feature type="non-terminal residue" evidence="1">
    <location>
        <position position="328"/>
    </location>
</feature>
<protein>
    <recommendedName>
        <fullName evidence="3">RNase H type-1 domain-containing protein</fullName>
    </recommendedName>
</protein>
<dbReference type="STRING" id="1353009.A0A1Y2IBJ5"/>
<proteinExistence type="predicted"/>
<reference evidence="1 2" key="1">
    <citation type="journal article" date="2015" name="Biotechnol. Biofuels">
        <title>Enhanced degradation of softwood versus hardwood by the white-rot fungus Pycnoporus coccineus.</title>
        <authorList>
            <person name="Couturier M."/>
            <person name="Navarro D."/>
            <person name="Chevret D."/>
            <person name="Henrissat B."/>
            <person name="Piumi F."/>
            <person name="Ruiz-Duenas F.J."/>
            <person name="Martinez A.T."/>
            <person name="Grigoriev I.V."/>
            <person name="Riley R."/>
            <person name="Lipzen A."/>
            <person name="Berrin J.G."/>
            <person name="Master E.R."/>
            <person name="Rosso M.N."/>
        </authorList>
    </citation>
    <scope>NUCLEOTIDE SEQUENCE [LARGE SCALE GENOMIC DNA]</scope>
    <source>
        <strain evidence="1 2">BRFM310</strain>
    </source>
</reference>
<dbReference type="Gene3D" id="3.30.420.10">
    <property type="entry name" value="Ribonuclease H-like superfamily/Ribonuclease H"/>
    <property type="match status" value="1"/>
</dbReference>
<dbReference type="EMBL" id="KZ084137">
    <property type="protein sequence ID" value="OSC98505.1"/>
    <property type="molecule type" value="Genomic_DNA"/>
</dbReference>
<evidence type="ECO:0000313" key="1">
    <source>
        <dbReference type="EMBL" id="OSC98505.1"/>
    </source>
</evidence>
<dbReference type="InterPro" id="IPR012337">
    <property type="entry name" value="RNaseH-like_sf"/>
</dbReference>
<dbReference type="GO" id="GO:0003676">
    <property type="term" value="F:nucleic acid binding"/>
    <property type="evidence" value="ECO:0007669"/>
    <property type="project" value="InterPro"/>
</dbReference>
<accession>A0A1Y2IBJ5</accession>
<gene>
    <name evidence="1" type="ORF">PYCCODRAFT_1375103</name>
</gene>
<name>A0A1Y2IBJ5_TRAC3</name>